<dbReference type="EMBL" id="JBITGY010000002">
    <property type="protein sequence ID" value="MFI6496841.1"/>
    <property type="molecule type" value="Genomic_DNA"/>
</dbReference>
<comment type="caution">
    <text evidence="1">The sequence shown here is derived from an EMBL/GenBank/DDBJ whole genome shotgun (WGS) entry which is preliminary data.</text>
</comment>
<reference evidence="1 2" key="1">
    <citation type="submission" date="2024-10" db="EMBL/GenBank/DDBJ databases">
        <title>The Natural Products Discovery Center: Release of the First 8490 Sequenced Strains for Exploring Actinobacteria Biosynthetic Diversity.</title>
        <authorList>
            <person name="Kalkreuter E."/>
            <person name="Kautsar S.A."/>
            <person name="Yang D."/>
            <person name="Bader C.D."/>
            <person name="Teijaro C.N."/>
            <person name="Fluegel L."/>
            <person name="Davis C.M."/>
            <person name="Simpson J.R."/>
            <person name="Lauterbach L."/>
            <person name="Steele A.D."/>
            <person name="Gui C."/>
            <person name="Meng S."/>
            <person name="Li G."/>
            <person name="Viehrig K."/>
            <person name="Ye F."/>
            <person name="Su P."/>
            <person name="Kiefer A.F."/>
            <person name="Nichols A."/>
            <person name="Cepeda A.J."/>
            <person name="Yan W."/>
            <person name="Fan B."/>
            <person name="Jiang Y."/>
            <person name="Adhikari A."/>
            <person name="Zheng C.-J."/>
            <person name="Schuster L."/>
            <person name="Cowan T.M."/>
            <person name="Smanski M.J."/>
            <person name="Chevrette M.G."/>
            <person name="De Carvalho L.P.S."/>
            <person name="Shen B."/>
        </authorList>
    </citation>
    <scope>NUCLEOTIDE SEQUENCE [LARGE SCALE GENOMIC DNA]</scope>
    <source>
        <strain evidence="1 2">NPDC050545</strain>
    </source>
</reference>
<accession>A0ABW7YMC3</accession>
<evidence type="ECO:0000313" key="2">
    <source>
        <dbReference type="Proteomes" id="UP001612741"/>
    </source>
</evidence>
<sequence length="255" mass="29563">MSDYPEIAERFKRETANHVMTVLHDDGLYRHVRFMQSKTSAYWFDLITIPGTLFFQGDGDSYTFRRIEDMFAFFRDGSKCGINPHYWSEKLTSDRDCVMKYDQDLFEKQVKEHVAEAILDRTAPRGISRAIKEMFEDGDITWEGGARRALEEFEYAPTTVTCTCAVRKTFTGGFEAGAWGRQHVLDHLASGRRHRVTEEQEKPFQFEDTWEWSFKDYDWWFLWACHAIVWGIAQYDASKKELVGAAASGEAAPDA</sequence>
<evidence type="ECO:0000313" key="1">
    <source>
        <dbReference type="EMBL" id="MFI6496841.1"/>
    </source>
</evidence>
<name>A0ABW7YMC3_9ACTN</name>
<keyword evidence="2" id="KW-1185">Reference proteome</keyword>
<dbReference type="Proteomes" id="UP001612741">
    <property type="component" value="Unassembled WGS sequence"/>
</dbReference>
<proteinExistence type="predicted"/>
<dbReference type="RefSeq" id="WP_397079276.1">
    <property type="nucleotide sequence ID" value="NZ_JBITGY010000002.1"/>
</dbReference>
<organism evidence="1 2">
    <name type="scientific">Nonomuraea typhae</name>
    <dbReference type="NCBI Taxonomy" id="2603600"/>
    <lineage>
        <taxon>Bacteria</taxon>
        <taxon>Bacillati</taxon>
        <taxon>Actinomycetota</taxon>
        <taxon>Actinomycetes</taxon>
        <taxon>Streptosporangiales</taxon>
        <taxon>Streptosporangiaceae</taxon>
        <taxon>Nonomuraea</taxon>
    </lineage>
</organism>
<gene>
    <name evidence="1" type="ORF">ACIBG2_05640</name>
</gene>
<protein>
    <submittedName>
        <fullName evidence="1">Uncharacterized protein</fullName>
    </submittedName>
</protein>